<name>A0ABD2J1V5_9BILA</name>
<reference evidence="2 3" key="1">
    <citation type="submission" date="2024-10" db="EMBL/GenBank/DDBJ databases">
        <authorList>
            <person name="Kim D."/>
        </authorList>
    </citation>
    <scope>NUCLEOTIDE SEQUENCE [LARGE SCALE GENOMIC DNA]</scope>
    <source>
        <strain evidence="2">BH-2024</strain>
    </source>
</reference>
<comment type="caution">
    <text evidence="2">The sequence shown here is derived from an EMBL/GenBank/DDBJ whole genome shotgun (WGS) entry which is preliminary data.</text>
</comment>
<keyword evidence="3" id="KW-1185">Reference proteome</keyword>
<dbReference type="EMBL" id="JBICBT010001180">
    <property type="protein sequence ID" value="KAL3079578.1"/>
    <property type="molecule type" value="Genomic_DNA"/>
</dbReference>
<feature type="compositionally biased region" description="Polar residues" evidence="1">
    <location>
        <begin position="161"/>
        <end position="172"/>
    </location>
</feature>
<sequence>MNFAFSLCSSVTNLATKNANEQRTDGRTMFPDAPNRRNNHNYYAHQVAKMLLRRHELRKARFSSSEAAPVNMHKKNIGKSKLSKMSKNNGETVEGDKMPKIGTASSSSAAAKHQLALSLFPSSAFSYTLSNSSKAKQQISPIRQRPIGKSASYDSLIGQSSGQLTSFHQSPTKHGKSSELDGESKGMRKVPSWDGGLASRLMDEMPKINFAKLKCKKKPLFDS</sequence>
<protein>
    <submittedName>
        <fullName evidence="2">Uncharacterized protein</fullName>
    </submittedName>
</protein>
<dbReference type="AlphaFoldDB" id="A0ABD2J1V5"/>
<evidence type="ECO:0000313" key="2">
    <source>
        <dbReference type="EMBL" id="KAL3079578.1"/>
    </source>
</evidence>
<feature type="region of interest" description="Disordered" evidence="1">
    <location>
        <begin position="81"/>
        <end position="105"/>
    </location>
</feature>
<organism evidence="2 3">
    <name type="scientific">Heterodera trifolii</name>
    <dbReference type="NCBI Taxonomy" id="157864"/>
    <lineage>
        <taxon>Eukaryota</taxon>
        <taxon>Metazoa</taxon>
        <taxon>Ecdysozoa</taxon>
        <taxon>Nematoda</taxon>
        <taxon>Chromadorea</taxon>
        <taxon>Rhabditida</taxon>
        <taxon>Tylenchina</taxon>
        <taxon>Tylenchomorpha</taxon>
        <taxon>Tylenchoidea</taxon>
        <taxon>Heteroderidae</taxon>
        <taxon>Heteroderinae</taxon>
        <taxon>Heterodera</taxon>
    </lineage>
</organism>
<feature type="compositionally biased region" description="Basic and acidic residues" evidence="1">
    <location>
        <begin position="176"/>
        <end position="186"/>
    </location>
</feature>
<evidence type="ECO:0000313" key="3">
    <source>
        <dbReference type="Proteomes" id="UP001620626"/>
    </source>
</evidence>
<accession>A0ABD2J1V5</accession>
<gene>
    <name evidence="2" type="ORF">niasHT_037140</name>
</gene>
<proteinExistence type="predicted"/>
<dbReference type="Proteomes" id="UP001620626">
    <property type="component" value="Unassembled WGS sequence"/>
</dbReference>
<feature type="region of interest" description="Disordered" evidence="1">
    <location>
        <begin position="161"/>
        <end position="195"/>
    </location>
</feature>
<evidence type="ECO:0000256" key="1">
    <source>
        <dbReference type="SAM" id="MobiDB-lite"/>
    </source>
</evidence>